<dbReference type="STRING" id="503106.A0A218Z534"/>
<protein>
    <submittedName>
        <fullName evidence="8">Alcohol dehydrogenase</fullName>
    </submittedName>
</protein>
<keyword evidence="2 5" id="KW-0479">Metal-binding</keyword>
<dbReference type="Proteomes" id="UP000242519">
    <property type="component" value="Unassembled WGS sequence"/>
</dbReference>
<dbReference type="SUPFAM" id="SSF51735">
    <property type="entry name" value="NAD(P)-binding Rossmann-fold domains"/>
    <property type="match status" value="1"/>
</dbReference>
<reference evidence="8 9" key="1">
    <citation type="submission" date="2017-04" db="EMBL/GenBank/DDBJ databases">
        <title>Draft genome sequence of Marssonina coronaria NL1: causal agent of apple blotch.</title>
        <authorList>
            <person name="Cheng Q."/>
        </authorList>
    </citation>
    <scope>NUCLEOTIDE SEQUENCE [LARGE SCALE GENOMIC DNA]</scope>
    <source>
        <strain evidence="8 9">NL1</strain>
    </source>
</reference>
<comment type="cofactor">
    <cofactor evidence="1 5">
        <name>Zn(2+)</name>
        <dbReference type="ChEBI" id="CHEBI:29105"/>
    </cofactor>
</comment>
<dbReference type="PROSITE" id="PS00059">
    <property type="entry name" value="ADH_ZINC"/>
    <property type="match status" value="1"/>
</dbReference>
<evidence type="ECO:0000259" key="6">
    <source>
        <dbReference type="Pfam" id="PF00107"/>
    </source>
</evidence>
<dbReference type="OrthoDB" id="442947at2759"/>
<dbReference type="Pfam" id="PF00107">
    <property type="entry name" value="ADH_zinc_N"/>
    <property type="match status" value="1"/>
</dbReference>
<dbReference type="InterPro" id="IPR002328">
    <property type="entry name" value="ADH_Zn_CS"/>
</dbReference>
<dbReference type="EMBL" id="MZNU01000204">
    <property type="protein sequence ID" value="OWP02872.1"/>
    <property type="molecule type" value="Genomic_DNA"/>
</dbReference>
<dbReference type="Gene3D" id="3.90.180.10">
    <property type="entry name" value="Medium-chain alcohol dehydrogenases, catalytic domain"/>
    <property type="match status" value="1"/>
</dbReference>
<organism evidence="8 9">
    <name type="scientific">Diplocarpon coronariae</name>
    <dbReference type="NCBI Taxonomy" id="2795749"/>
    <lineage>
        <taxon>Eukaryota</taxon>
        <taxon>Fungi</taxon>
        <taxon>Dikarya</taxon>
        <taxon>Ascomycota</taxon>
        <taxon>Pezizomycotina</taxon>
        <taxon>Leotiomycetes</taxon>
        <taxon>Helotiales</taxon>
        <taxon>Drepanopezizaceae</taxon>
        <taxon>Diplocarpon</taxon>
    </lineage>
</organism>
<feature type="domain" description="Alcohol dehydrogenase-like C-terminal" evidence="6">
    <location>
        <begin position="176"/>
        <end position="219"/>
    </location>
</feature>
<dbReference type="PANTHER" id="PTHR42813:SF2">
    <property type="entry name" value="DEHYDROGENASE, ZINC-CONTAINING, PUTATIVE (AFU_ORTHOLOGUE AFUA_2G02810)-RELATED"/>
    <property type="match status" value="1"/>
</dbReference>
<keyword evidence="4" id="KW-0560">Oxidoreductase</keyword>
<accession>A0A218Z534</accession>
<dbReference type="PANTHER" id="PTHR42813">
    <property type="entry name" value="ZINC-TYPE ALCOHOL DEHYDROGENASE-LIKE"/>
    <property type="match status" value="1"/>
</dbReference>
<keyword evidence="9" id="KW-1185">Reference proteome</keyword>
<comment type="similarity">
    <text evidence="5">Belongs to the zinc-containing alcohol dehydrogenase family.</text>
</comment>
<sequence>MELDCQATDSDIQRAACFPRPPGSETGFVMGHETTGEVSQVGSAVQNQQVGDTVVIPFTVSCGECFYCQRGYSSRCEKSRQLTLDLGIQPFADAKAVAAPPGIDERKLVRLADIFPTGYLAAQNAFEGFGADTVHQSAVVRIGCGPVGLCALMNALEHQPKAGLAVDRPILLVWLEARVKELTDGRGADAVIEGIGHADAFRTAFDLLRPWGNISRFGVHIEAIP</sequence>
<comment type="caution">
    <text evidence="8">The sequence shown here is derived from an EMBL/GenBank/DDBJ whole genome shotgun (WGS) entry which is preliminary data.</text>
</comment>
<dbReference type="InterPro" id="IPR013149">
    <property type="entry name" value="ADH-like_C"/>
</dbReference>
<evidence type="ECO:0000313" key="9">
    <source>
        <dbReference type="Proteomes" id="UP000242519"/>
    </source>
</evidence>
<dbReference type="InParanoid" id="A0A218Z534"/>
<feature type="domain" description="Alcohol dehydrogenase-like N-terminal" evidence="7">
    <location>
        <begin position="19"/>
        <end position="80"/>
    </location>
</feature>
<dbReference type="InterPro" id="IPR011032">
    <property type="entry name" value="GroES-like_sf"/>
</dbReference>
<dbReference type="Pfam" id="PF08240">
    <property type="entry name" value="ADH_N"/>
    <property type="match status" value="1"/>
</dbReference>
<proteinExistence type="inferred from homology"/>
<dbReference type="GO" id="GO:0016491">
    <property type="term" value="F:oxidoreductase activity"/>
    <property type="evidence" value="ECO:0007669"/>
    <property type="project" value="UniProtKB-KW"/>
</dbReference>
<dbReference type="InterPro" id="IPR013154">
    <property type="entry name" value="ADH-like_N"/>
</dbReference>
<keyword evidence="3 5" id="KW-0862">Zinc</keyword>
<name>A0A218Z534_9HELO</name>
<gene>
    <name evidence="8" type="ORF">B2J93_3452</name>
</gene>
<evidence type="ECO:0000256" key="2">
    <source>
        <dbReference type="ARBA" id="ARBA00022723"/>
    </source>
</evidence>
<evidence type="ECO:0000256" key="3">
    <source>
        <dbReference type="ARBA" id="ARBA00022833"/>
    </source>
</evidence>
<dbReference type="GO" id="GO:0008270">
    <property type="term" value="F:zinc ion binding"/>
    <property type="evidence" value="ECO:0007669"/>
    <property type="project" value="InterPro"/>
</dbReference>
<dbReference type="InterPro" id="IPR036291">
    <property type="entry name" value="NAD(P)-bd_dom_sf"/>
</dbReference>
<evidence type="ECO:0000259" key="7">
    <source>
        <dbReference type="Pfam" id="PF08240"/>
    </source>
</evidence>
<evidence type="ECO:0000256" key="5">
    <source>
        <dbReference type="RuleBase" id="RU361277"/>
    </source>
</evidence>
<evidence type="ECO:0000313" key="8">
    <source>
        <dbReference type="EMBL" id="OWP02872.1"/>
    </source>
</evidence>
<dbReference type="SUPFAM" id="SSF50129">
    <property type="entry name" value="GroES-like"/>
    <property type="match status" value="1"/>
</dbReference>
<evidence type="ECO:0000256" key="1">
    <source>
        <dbReference type="ARBA" id="ARBA00001947"/>
    </source>
</evidence>
<dbReference type="AlphaFoldDB" id="A0A218Z534"/>
<dbReference type="Gene3D" id="3.40.50.720">
    <property type="entry name" value="NAD(P)-binding Rossmann-like Domain"/>
    <property type="match status" value="2"/>
</dbReference>
<evidence type="ECO:0000256" key="4">
    <source>
        <dbReference type="ARBA" id="ARBA00023002"/>
    </source>
</evidence>